<dbReference type="InterPro" id="IPR036390">
    <property type="entry name" value="WH_DNA-bd_sf"/>
</dbReference>
<dbReference type="GO" id="GO:0006270">
    <property type="term" value="P:DNA replication initiation"/>
    <property type="evidence" value="ECO:0007669"/>
    <property type="project" value="InterPro"/>
</dbReference>
<geneLocation type="plasmid" evidence="2">
    <name>pRGFK1719</name>
</geneLocation>
<evidence type="ECO:0000313" key="2">
    <source>
        <dbReference type="EMBL" id="CRY97743.1"/>
    </source>
</evidence>
<dbReference type="SUPFAM" id="SSF46785">
    <property type="entry name" value="Winged helix' DNA-binding domain"/>
    <property type="match status" value="2"/>
</dbReference>
<reference evidence="2" key="1">
    <citation type="submission" date="2015-06" db="EMBL/GenBank/DDBJ databases">
        <authorList>
            <person name="Joergensen T."/>
        </authorList>
    </citation>
    <scope>NUCLEOTIDE SEQUENCE</scope>
    <source>
        <plasmid evidence="2">pRGFK1719</plasmid>
    </source>
</reference>
<dbReference type="Pfam" id="PF01051">
    <property type="entry name" value="Rep3_N"/>
    <property type="match status" value="1"/>
</dbReference>
<dbReference type="AlphaFoldDB" id="A0A0H5Q748"/>
<sequence length="320" mass="37917">MDEVAKTVLVAQGNALTQSKQPFSVIQKRCLYGIIEHVRKVYIDNPQKKGQKDLFENMYITMQASYLQKLGDETKDVYKALKSLCNIEFEIDNEDKWTYTHWVLTANHDKKKNIYTILVSREIMPYLVELAENFTVYDITVAIALKSTYSQRFYELCCQYKNRACSKFFLSVEQIREMFMLKDKYKNGTDFKKNVLNVAQKELQELYEANQSELYFTYSEKAKEGKRVTEYWFEIHNRDKKIQAISNDLFLAHGRRTLEIIGTFIKKDKEYLKRVAKWLEENPDRAMELHEKLENKVLNYDKKGIAPIIRYVLKMDFGIV</sequence>
<protein>
    <recommendedName>
        <fullName evidence="1">Initiator Rep protein WH1 domain-containing protein</fullName>
    </recommendedName>
</protein>
<organism evidence="2">
    <name type="scientific">uncultured prokaryote</name>
    <dbReference type="NCBI Taxonomy" id="198431"/>
    <lineage>
        <taxon>unclassified sequences</taxon>
        <taxon>environmental samples</taxon>
    </lineage>
</organism>
<name>A0A0H5Q748_9ZZZZ</name>
<proteinExistence type="predicted"/>
<dbReference type="InterPro" id="IPR000525">
    <property type="entry name" value="Initiator_Rep_WH1"/>
</dbReference>
<dbReference type="Pfam" id="PF21205">
    <property type="entry name" value="Rep3_C"/>
    <property type="match status" value="1"/>
</dbReference>
<accession>A0A0H5Q748</accession>
<evidence type="ECO:0000259" key="1">
    <source>
        <dbReference type="Pfam" id="PF01051"/>
    </source>
</evidence>
<feature type="domain" description="Initiator Rep protein WH1" evidence="1">
    <location>
        <begin position="10"/>
        <end position="158"/>
    </location>
</feature>
<keyword evidence="2" id="KW-0614">Plasmid</keyword>
<dbReference type="Gene3D" id="1.10.10.10">
    <property type="entry name" value="Winged helix-like DNA-binding domain superfamily/Winged helix DNA-binding domain"/>
    <property type="match status" value="2"/>
</dbReference>
<reference evidence="2" key="2">
    <citation type="submission" date="2015-07" db="EMBL/GenBank/DDBJ databases">
        <title>Plasmids, circular viruses and viroids from rat gut.</title>
        <authorList>
            <person name="Jorgensen T.J."/>
            <person name="Hansen M.A."/>
            <person name="Xu Z."/>
            <person name="Tabak M.A."/>
            <person name="Sorensen S.J."/>
            <person name="Hansen L.H."/>
        </authorList>
    </citation>
    <scope>NUCLEOTIDE SEQUENCE</scope>
    <source>
        <plasmid evidence="2">pRGFK1719</plasmid>
    </source>
</reference>
<dbReference type="EMBL" id="LN854222">
    <property type="protein sequence ID" value="CRY97743.1"/>
    <property type="molecule type" value="Genomic_DNA"/>
</dbReference>
<dbReference type="InterPro" id="IPR036388">
    <property type="entry name" value="WH-like_DNA-bd_sf"/>
</dbReference>
<dbReference type="GO" id="GO:0003887">
    <property type="term" value="F:DNA-directed DNA polymerase activity"/>
    <property type="evidence" value="ECO:0007669"/>
    <property type="project" value="InterPro"/>
</dbReference>